<dbReference type="SMART" id="SM00516">
    <property type="entry name" value="SEC14"/>
    <property type="match status" value="1"/>
</dbReference>
<evidence type="ECO:0000313" key="3">
    <source>
        <dbReference type="Proteomes" id="UP000094527"/>
    </source>
</evidence>
<evidence type="ECO:0000313" key="2">
    <source>
        <dbReference type="EMBL" id="ODM94238.1"/>
    </source>
</evidence>
<protein>
    <submittedName>
        <fullName evidence="2">Retinaldehyde-binding protein 1</fullName>
    </submittedName>
</protein>
<dbReference type="PANTHER" id="PTHR10174">
    <property type="entry name" value="ALPHA-TOCOPHEROL TRANSFER PROTEIN-RELATED"/>
    <property type="match status" value="1"/>
</dbReference>
<dbReference type="Gene3D" id="1.10.8.20">
    <property type="entry name" value="N-terminal domain of phosphatidylinositol transfer protein sec14p"/>
    <property type="match status" value="1"/>
</dbReference>
<dbReference type="SUPFAM" id="SSF46938">
    <property type="entry name" value="CRAL/TRIO N-terminal domain"/>
    <property type="match status" value="1"/>
</dbReference>
<organism evidence="2 3">
    <name type="scientific">Orchesella cincta</name>
    <name type="common">Springtail</name>
    <name type="synonym">Podura cincta</name>
    <dbReference type="NCBI Taxonomy" id="48709"/>
    <lineage>
        <taxon>Eukaryota</taxon>
        <taxon>Metazoa</taxon>
        <taxon>Ecdysozoa</taxon>
        <taxon>Arthropoda</taxon>
        <taxon>Hexapoda</taxon>
        <taxon>Collembola</taxon>
        <taxon>Entomobryomorpha</taxon>
        <taxon>Entomobryoidea</taxon>
        <taxon>Orchesellidae</taxon>
        <taxon>Orchesellinae</taxon>
        <taxon>Orchesella</taxon>
    </lineage>
</organism>
<dbReference type="Proteomes" id="UP000094527">
    <property type="component" value="Unassembled WGS sequence"/>
</dbReference>
<reference evidence="2 3" key="1">
    <citation type="journal article" date="2016" name="Genome Biol. Evol.">
        <title>Gene Family Evolution Reflects Adaptation to Soil Environmental Stressors in the Genome of the Collembolan Orchesella cincta.</title>
        <authorList>
            <person name="Faddeeva-Vakhrusheva A."/>
            <person name="Derks M.F."/>
            <person name="Anvar S.Y."/>
            <person name="Agamennone V."/>
            <person name="Suring W."/>
            <person name="Smit S."/>
            <person name="van Straalen N.M."/>
            <person name="Roelofs D."/>
        </authorList>
    </citation>
    <scope>NUCLEOTIDE SEQUENCE [LARGE SCALE GENOMIC DNA]</scope>
    <source>
        <tissue evidence="2">Mixed pool</tissue>
    </source>
</reference>
<dbReference type="SUPFAM" id="SSF52087">
    <property type="entry name" value="CRAL/TRIO domain"/>
    <property type="match status" value="1"/>
</dbReference>
<dbReference type="InterPro" id="IPR036865">
    <property type="entry name" value="CRAL-TRIO_dom_sf"/>
</dbReference>
<dbReference type="Pfam" id="PF00650">
    <property type="entry name" value="CRAL_TRIO"/>
    <property type="match status" value="1"/>
</dbReference>
<sequence length="261" mass="30726">MDTDTANERDGIVEMRRLIKEFLTSENGSLKVREYIASVAQDDTLLQIYLKGRKYKADYAWETLKRYAEVRFDEYPEVFPDDTHDTASQIKTLGVMAMLKSRDEFGRRIVYLNGEKWNPDKISFDLITTFGVYFTEKELFDDDVMTNGIILIHNCSGMGFKHARMYTLHNMLKWLNIYWRARPLKVGELYFINVPSFAVYPVKLIKPFFSKKLKEKFIVSTRDKKFETLHEKLSPDLLPKCLGGTLDDDEAFDWEFLQFKK</sequence>
<dbReference type="EMBL" id="LJIJ01000837">
    <property type="protein sequence ID" value="ODM94238.1"/>
    <property type="molecule type" value="Genomic_DNA"/>
</dbReference>
<dbReference type="OrthoDB" id="75724at2759"/>
<feature type="domain" description="CRAL-TRIO" evidence="1">
    <location>
        <begin position="83"/>
        <end position="250"/>
    </location>
</feature>
<name>A0A1D2MMQ4_ORCCI</name>
<dbReference type="CDD" id="cd00170">
    <property type="entry name" value="SEC14"/>
    <property type="match status" value="1"/>
</dbReference>
<dbReference type="GO" id="GO:0016020">
    <property type="term" value="C:membrane"/>
    <property type="evidence" value="ECO:0007669"/>
    <property type="project" value="TreeGrafter"/>
</dbReference>
<dbReference type="STRING" id="48709.A0A1D2MMQ4"/>
<dbReference type="AlphaFoldDB" id="A0A1D2MMQ4"/>
<dbReference type="GO" id="GO:1902936">
    <property type="term" value="F:phosphatidylinositol bisphosphate binding"/>
    <property type="evidence" value="ECO:0007669"/>
    <property type="project" value="TreeGrafter"/>
</dbReference>
<evidence type="ECO:0000259" key="1">
    <source>
        <dbReference type="PROSITE" id="PS50191"/>
    </source>
</evidence>
<dbReference type="InterPro" id="IPR001251">
    <property type="entry name" value="CRAL-TRIO_dom"/>
</dbReference>
<dbReference type="PANTHER" id="PTHR10174:SF208">
    <property type="entry name" value="CRAL-TRIO DOMAIN-CONTAINING PROTEIN DDB_G0278031"/>
    <property type="match status" value="1"/>
</dbReference>
<dbReference type="Gene3D" id="3.40.525.10">
    <property type="entry name" value="CRAL-TRIO lipid binding domain"/>
    <property type="match status" value="1"/>
</dbReference>
<accession>A0A1D2MMQ4</accession>
<comment type="caution">
    <text evidence="2">The sequence shown here is derived from an EMBL/GenBank/DDBJ whole genome shotgun (WGS) entry which is preliminary data.</text>
</comment>
<dbReference type="InterPro" id="IPR036273">
    <property type="entry name" value="CRAL/TRIO_N_dom_sf"/>
</dbReference>
<keyword evidence="3" id="KW-1185">Reference proteome</keyword>
<proteinExistence type="predicted"/>
<dbReference type="PRINTS" id="PR00180">
    <property type="entry name" value="CRETINALDHBP"/>
</dbReference>
<dbReference type="PROSITE" id="PS50191">
    <property type="entry name" value="CRAL_TRIO"/>
    <property type="match status" value="1"/>
</dbReference>
<gene>
    <name evidence="2" type="ORF">Ocin01_12446</name>
</gene>